<name>A0A8K0GRD3_9ROSA</name>
<accession>A0A8K0GRD3</accession>
<gene>
    <name evidence="4" type="ORF">FNV43_RR22715</name>
</gene>
<proteinExistence type="inferred from homology"/>
<evidence type="ECO:0000313" key="5">
    <source>
        <dbReference type="Proteomes" id="UP000796880"/>
    </source>
</evidence>
<dbReference type="OrthoDB" id="637682at2759"/>
<evidence type="ECO:0000313" key="4">
    <source>
        <dbReference type="EMBL" id="KAF3435624.1"/>
    </source>
</evidence>
<dbReference type="Gene3D" id="1.25.70.10">
    <property type="entry name" value="Transcription termination factor 3, mitochondrial"/>
    <property type="match status" value="1"/>
</dbReference>
<keyword evidence="3" id="KW-0809">Transit peptide</keyword>
<dbReference type="Pfam" id="PF02536">
    <property type="entry name" value="mTERF"/>
    <property type="match status" value="1"/>
</dbReference>
<sequence length="273" mass="31935">MQLQSLCHRALLSSSSLYPSPNQPPHFIKFRTPHRKNLWYLKTLGIIDPQTKPNKLPLPDTVDHVVVTVDYLKSKGFSESDFPRLAFLCPKLFSIHYDPTDIAPVFDFLADELSASVQDSRRLVLRCPNILFSDVEYSLRPTLHYLRQLGVEGLNAPTNLNAHLLNTRVDKLRTKIRFLRRIGLSYDESSRVCARLPAIFGYSIEDNMLPKYEYLVREMERSLEELKGFPQYFAFSLEKKIAPRHLHLKHKNVRIPLNRMLLWSDHKFYAKWK</sequence>
<comment type="similarity">
    <text evidence="1">Belongs to the mTERF family.</text>
</comment>
<dbReference type="Proteomes" id="UP000796880">
    <property type="component" value="Unassembled WGS sequence"/>
</dbReference>
<dbReference type="AlphaFoldDB" id="A0A8K0GRD3"/>
<dbReference type="PANTHER" id="PTHR13068:SF139">
    <property type="entry name" value="TRANSCRIPTION TERMINATION FACTOR MTEF1, CHLOROPLASTIC"/>
    <property type="match status" value="1"/>
</dbReference>
<evidence type="ECO:0008006" key="6">
    <source>
        <dbReference type="Google" id="ProtNLM"/>
    </source>
</evidence>
<comment type="caution">
    <text evidence="4">The sequence shown here is derived from an EMBL/GenBank/DDBJ whole genome shotgun (WGS) entry which is preliminary data.</text>
</comment>
<keyword evidence="2" id="KW-0806">Transcription termination</keyword>
<dbReference type="InterPro" id="IPR003690">
    <property type="entry name" value="MTERF"/>
</dbReference>
<dbReference type="GO" id="GO:0006353">
    <property type="term" value="P:DNA-templated transcription termination"/>
    <property type="evidence" value="ECO:0007669"/>
    <property type="project" value="UniProtKB-KW"/>
</dbReference>
<dbReference type="PANTHER" id="PTHR13068">
    <property type="entry name" value="CGI-12 PROTEIN-RELATED"/>
    <property type="match status" value="1"/>
</dbReference>
<dbReference type="SMART" id="SM00733">
    <property type="entry name" value="Mterf"/>
    <property type="match status" value="5"/>
</dbReference>
<evidence type="ECO:0000256" key="3">
    <source>
        <dbReference type="ARBA" id="ARBA00022946"/>
    </source>
</evidence>
<dbReference type="EMBL" id="VOIH02000010">
    <property type="protein sequence ID" value="KAF3435624.1"/>
    <property type="molecule type" value="Genomic_DNA"/>
</dbReference>
<keyword evidence="5" id="KW-1185">Reference proteome</keyword>
<protein>
    <recommendedName>
        <fullName evidence="6">Mitochondrial transcription termination factor</fullName>
    </recommendedName>
</protein>
<dbReference type="InterPro" id="IPR038538">
    <property type="entry name" value="MTERF_sf"/>
</dbReference>
<organism evidence="4 5">
    <name type="scientific">Rhamnella rubrinervis</name>
    <dbReference type="NCBI Taxonomy" id="2594499"/>
    <lineage>
        <taxon>Eukaryota</taxon>
        <taxon>Viridiplantae</taxon>
        <taxon>Streptophyta</taxon>
        <taxon>Embryophyta</taxon>
        <taxon>Tracheophyta</taxon>
        <taxon>Spermatophyta</taxon>
        <taxon>Magnoliopsida</taxon>
        <taxon>eudicotyledons</taxon>
        <taxon>Gunneridae</taxon>
        <taxon>Pentapetalae</taxon>
        <taxon>rosids</taxon>
        <taxon>fabids</taxon>
        <taxon>Rosales</taxon>
        <taxon>Rhamnaceae</taxon>
        <taxon>rhamnoid group</taxon>
        <taxon>Rhamneae</taxon>
        <taxon>Rhamnella</taxon>
    </lineage>
</organism>
<keyword evidence="2" id="KW-0804">Transcription</keyword>
<keyword evidence="2" id="KW-0805">Transcription regulation</keyword>
<reference evidence="4" key="1">
    <citation type="submission" date="2020-03" db="EMBL/GenBank/DDBJ databases">
        <title>A high-quality chromosome-level genome assembly of a woody plant with both climbing and erect habits, Rhamnella rubrinervis.</title>
        <authorList>
            <person name="Lu Z."/>
            <person name="Yang Y."/>
            <person name="Zhu X."/>
            <person name="Sun Y."/>
        </authorList>
    </citation>
    <scope>NUCLEOTIDE SEQUENCE</scope>
    <source>
        <strain evidence="4">BYM</strain>
        <tissue evidence="4">Leaf</tissue>
    </source>
</reference>
<evidence type="ECO:0000256" key="2">
    <source>
        <dbReference type="ARBA" id="ARBA00022472"/>
    </source>
</evidence>
<evidence type="ECO:0000256" key="1">
    <source>
        <dbReference type="ARBA" id="ARBA00007692"/>
    </source>
</evidence>
<dbReference type="GO" id="GO:0003676">
    <property type="term" value="F:nucleic acid binding"/>
    <property type="evidence" value="ECO:0007669"/>
    <property type="project" value="InterPro"/>
</dbReference>